<proteinExistence type="inferred from homology"/>
<evidence type="ECO:0000313" key="7">
    <source>
        <dbReference type="Proteomes" id="UP000547510"/>
    </source>
</evidence>
<protein>
    <recommendedName>
        <fullName evidence="3">Nuclease SbcCD subunit C</fullName>
    </recommendedName>
</protein>
<dbReference type="RefSeq" id="WP_184691049.1">
    <property type="nucleotide sequence ID" value="NZ_JACHJN010000004.1"/>
</dbReference>
<evidence type="ECO:0000256" key="2">
    <source>
        <dbReference type="ARBA" id="ARBA00011322"/>
    </source>
</evidence>
<accession>A0A841CJE5</accession>
<feature type="coiled-coil region" evidence="4">
    <location>
        <begin position="656"/>
        <end position="715"/>
    </location>
</feature>
<keyword evidence="7" id="KW-1185">Reference proteome</keyword>
<dbReference type="PANTHER" id="PTHR32114:SF2">
    <property type="entry name" value="ABC TRANSPORTER ABCH.3"/>
    <property type="match status" value="1"/>
</dbReference>
<dbReference type="Gene3D" id="3.40.50.300">
    <property type="entry name" value="P-loop containing nucleotide triphosphate hydrolases"/>
    <property type="match status" value="2"/>
</dbReference>
<keyword evidence="6" id="KW-0378">Hydrolase</keyword>
<dbReference type="GO" id="GO:0006302">
    <property type="term" value="P:double-strand break repair"/>
    <property type="evidence" value="ECO:0007669"/>
    <property type="project" value="InterPro"/>
</dbReference>
<feature type="coiled-coil region" evidence="4">
    <location>
        <begin position="234"/>
        <end position="261"/>
    </location>
</feature>
<comment type="similarity">
    <text evidence="1">Belongs to the SMC family. SbcC subfamily.</text>
</comment>
<dbReference type="InterPro" id="IPR027417">
    <property type="entry name" value="P-loop_NTPase"/>
</dbReference>
<dbReference type="PANTHER" id="PTHR32114">
    <property type="entry name" value="ABC TRANSPORTER ABCH.3"/>
    <property type="match status" value="1"/>
</dbReference>
<dbReference type="GO" id="GO:0016887">
    <property type="term" value="F:ATP hydrolysis activity"/>
    <property type="evidence" value="ECO:0007669"/>
    <property type="project" value="InterPro"/>
</dbReference>
<evidence type="ECO:0000313" key="6">
    <source>
        <dbReference type="EMBL" id="MBB5956237.1"/>
    </source>
</evidence>
<dbReference type="Pfam" id="PF13558">
    <property type="entry name" value="SbcC_Walker_B"/>
    <property type="match status" value="1"/>
</dbReference>
<dbReference type="GO" id="GO:0004527">
    <property type="term" value="F:exonuclease activity"/>
    <property type="evidence" value="ECO:0007669"/>
    <property type="project" value="UniProtKB-KW"/>
</dbReference>
<sequence>MKLHHLEVSAFGPYAGREEVDFDLLGADGLFLLHGDTGAGKTTLLDAVAFALFGRVPGARGDVKRLRCDYADRDTPTEVALELTVRGRRFRVVRSPEYDRPKKRGEGFTRQQARVSLTWVSGWSGEGHSRIDDVAREVEALLGMTAEQFFQVVLLPQGEFAKFLRAETAEREKLLEKLFGTERFLDVERWFRERRLAKRRELEALGRTNRDLVQRVAEVAGEEPPEDGGDREWLSSLLKRLDEAERDADQAAASGAALRAEAEKAWRQAEELSERVRRVRGARDALARCADIEPHRAAWVRERDAARRASVVVPAREAVRRLQRTLDGVVAQEGAAADAVAAFGYRGTELRADGERFREEAGGLTTLAAEAQRQREDRRRAADLEQRARTAATALDKLVTALAEVPDRLAAARSAAEESALAAARLDAVTAKAAAARELPGAEQALRAAEEARRVAVDAHQKAKDVLLQVRQQRLDGMAVELAASLRAGHSCPVCGSAAHPHPAQPMLNAVTAADEERAAAEEQAALDRRGVAEKSCQDASSRVGALRETVGDQDPAALTAAHDSVKALAAQRSPRAAALAELERGIEQATRNRTALEREVAELSTRHRELAETIRERAARLEEARGDFPDVTARRAHLLDLADALTTLADRRTAVAEHRERLAEQRVEVSRLAAEAGFADVAEALAAARAESAVAELEAKIRRVEDAKVTAEAVLAELPDVDPDTEVDLPAAETRYRTAHEQAERAASVLSAARRRATRANELAERLAAAWVRLEPVEAEYAELDALTDVINGMGQNTMSMTLRTYVLAARLEEVAVAAGTRLERMSQGRYRFVHSVEAGPRGTRGGLGLDVLDDYSGQQRPAKTLSGGESFLASLALALGLADVVAAGAVLDTLFIDEGFGTLDAETLELVMTTLDELRAGGRVVGLVSHVEELRQRIPTRLRVRKARGGSSLELVV</sequence>
<dbReference type="EMBL" id="JACHJN010000004">
    <property type="protein sequence ID" value="MBB5956237.1"/>
    <property type="molecule type" value="Genomic_DNA"/>
</dbReference>
<evidence type="ECO:0000256" key="4">
    <source>
        <dbReference type="SAM" id="Coils"/>
    </source>
</evidence>
<evidence type="ECO:0000256" key="1">
    <source>
        <dbReference type="ARBA" id="ARBA00006930"/>
    </source>
</evidence>
<feature type="coiled-coil region" evidence="4">
    <location>
        <begin position="580"/>
        <end position="614"/>
    </location>
</feature>
<dbReference type="SUPFAM" id="SSF52540">
    <property type="entry name" value="P-loop containing nucleoside triphosphate hydrolases"/>
    <property type="match status" value="1"/>
</dbReference>
<comment type="subunit">
    <text evidence="2">Heterodimer of SbcC and SbcD.</text>
</comment>
<keyword evidence="6" id="KW-0269">Exonuclease</keyword>
<dbReference type="Proteomes" id="UP000547510">
    <property type="component" value="Unassembled WGS sequence"/>
</dbReference>
<reference evidence="6 7" key="1">
    <citation type="submission" date="2020-08" db="EMBL/GenBank/DDBJ databases">
        <title>Genomic Encyclopedia of Type Strains, Phase III (KMG-III): the genomes of soil and plant-associated and newly described type strains.</title>
        <authorList>
            <person name="Whitman W."/>
        </authorList>
    </citation>
    <scope>NUCLEOTIDE SEQUENCE [LARGE SCALE GENOMIC DNA]</scope>
    <source>
        <strain evidence="6 7">CECT 8640</strain>
    </source>
</reference>
<evidence type="ECO:0000259" key="5">
    <source>
        <dbReference type="Pfam" id="PF13476"/>
    </source>
</evidence>
<dbReference type="InterPro" id="IPR038729">
    <property type="entry name" value="Rad50/SbcC_AAA"/>
</dbReference>
<name>A0A841CJE5_9PSEU</name>
<dbReference type="Pfam" id="PF13476">
    <property type="entry name" value="AAA_23"/>
    <property type="match status" value="1"/>
</dbReference>
<evidence type="ECO:0000256" key="3">
    <source>
        <dbReference type="ARBA" id="ARBA00013368"/>
    </source>
</evidence>
<comment type="caution">
    <text evidence="6">The sequence shown here is derived from an EMBL/GenBank/DDBJ whole genome shotgun (WGS) entry which is preliminary data.</text>
</comment>
<keyword evidence="4" id="KW-0175">Coiled coil</keyword>
<keyword evidence="6" id="KW-0540">Nuclease</keyword>
<gene>
    <name evidence="6" type="ORF">FHS29_002823</name>
</gene>
<dbReference type="AlphaFoldDB" id="A0A841CJE5"/>
<feature type="domain" description="Rad50/SbcC-type AAA" evidence="5">
    <location>
        <begin position="6"/>
        <end position="182"/>
    </location>
</feature>
<organism evidence="6 7">
    <name type="scientific">Saccharothrix tamanrassetensis</name>
    <dbReference type="NCBI Taxonomy" id="1051531"/>
    <lineage>
        <taxon>Bacteria</taxon>
        <taxon>Bacillati</taxon>
        <taxon>Actinomycetota</taxon>
        <taxon>Actinomycetes</taxon>
        <taxon>Pseudonocardiales</taxon>
        <taxon>Pseudonocardiaceae</taxon>
        <taxon>Saccharothrix</taxon>
    </lineage>
</organism>